<name>A0AAD5CRZ9_AMBAR</name>
<evidence type="ECO:0000256" key="1">
    <source>
        <dbReference type="SAM" id="MobiDB-lite"/>
    </source>
</evidence>
<comment type="caution">
    <text evidence="2">The sequence shown here is derived from an EMBL/GenBank/DDBJ whole genome shotgun (WGS) entry which is preliminary data.</text>
</comment>
<protein>
    <submittedName>
        <fullName evidence="2">Uncharacterized protein</fullName>
    </submittedName>
</protein>
<accession>A0AAD5CRZ9</accession>
<gene>
    <name evidence="2" type="ORF">M8C21_005726</name>
</gene>
<organism evidence="2 3">
    <name type="scientific">Ambrosia artemisiifolia</name>
    <name type="common">Common ragweed</name>
    <dbReference type="NCBI Taxonomy" id="4212"/>
    <lineage>
        <taxon>Eukaryota</taxon>
        <taxon>Viridiplantae</taxon>
        <taxon>Streptophyta</taxon>
        <taxon>Embryophyta</taxon>
        <taxon>Tracheophyta</taxon>
        <taxon>Spermatophyta</taxon>
        <taxon>Magnoliopsida</taxon>
        <taxon>eudicotyledons</taxon>
        <taxon>Gunneridae</taxon>
        <taxon>Pentapetalae</taxon>
        <taxon>asterids</taxon>
        <taxon>campanulids</taxon>
        <taxon>Asterales</taxon>
        <taxon>Asteraceae</taxon>
        <taxon>Asteroideae</taxon>
        <taxon>Heliantheae alliance</taxon>
        <taxon>Heliantheae</taxon>
        <taxon>Ambrosia</taxon>
    </lineage>
</organism>
<feature type="region of interest" description="Disordered" evidence="1">
    <location>
        <begin position="25"/>
        <end position="49"/>
    </location>
</feature>
<proteinExistence type="predicted"/>
<evidence type="ECO:0000313" key="3">
    <source>
        <dbReference type="Proteomes" id="UP001206925"/>
    </source>
</evidence>
<dbReference type="EMBL" id="JAMZMK010006942">
    <property type="protein sequence ID" value="KAI7746572.1"/>
    <property type="molecule type" value="Genomic_DNA"/>
</dbReference>
<evidence type="ECO:0000313" key="2">
    <source>
        <dbReference type="EMBL" id="KAI7746572.1"/>
    </source>
</evidence>
<sequence length="78" mass="8578">MVQWNCGGRPPSEVVRSPLINPSSSPVVLLNRRQKPNPRSPEKKSTNPSAVMLAYAEAATVVGLYSARERTTLRSWAD</sequence>
<reference evidence="2" key="1">
    <citation type="submission" date="2022-06" db="EMBL/GenBank/DDBJ databases">
        <title>Uncovering the hologenomic basis of an extraordinary plant invasion.</title>
        <authorList>
            <person name="Bieker V.C."/>
            <person name="Martin M.D."/>
            <person name="Gilbert T."/>
            <person name="Hodgins K."/>
            <person name="Battlay P."/>
            <person name="Petersen B."/>
            <person name="Wilson J."/>
        </authorList>
    </citation>
    <scope>NUCLEOTIDE SEQUENCE</scope>
    <source>
        <strain evidence="2">AA19_3_7</strain>
        <tissue evidence="2">Leaf</tissue>
    </source>
</reference>
<dbReference type="Proteomes" id="UP001206925">
    <property type="component" value="Unassembled WGS sequence"/>
</dbReference>
<keyword evidence="3" id="KW-1185">Reference proteome</keyword>
<feature type="region of interest" description="Disordered" evidence="1">
    <location>
        <begin position="1"/>
        <end position="20"/>
    </location>
</feature>
<dbReference type="AlphaFoldDB" id="A0AAD5CRZ9"/>